<feature type="binding site" evidence="9">
    <location>
        <position position="46"/>
    </location>
    <ligand>
        <name>Zn(2+)</name>
        <dbReference type="ChEBI" id="CHEBI:29105"/>
    </ligand>
</feature>
<evidence type="ECO:0000256" key="6">
    <source>
        <dbReference type="ARBA" id="ARBA00023277"/>
    </source>
</evidence>
<dbReference type="PIRSF" id="PIRSF000808">
    <property type="entry name" value="GalT"/>
    <property type="match status" value="1"/>
</dbReference>
<evidence type="ECO:0000256" key="2">
    <source>
        <dbReference type="ARBA" id="ARBA00022679"/>
    </source>
</evidence>
<evidence type="ECO:0000256" key="8">
    <source>
        <dbReference type="PIRSR" id="PIRSR000808-1"/>
    </source>
</evidence>
<dbReference type="Gene3D" id="3.30.428.10">
    <property type="entry name" value="HIT-like"/>
    <property type="match status" value="2"/>
</dbReference>
<gene>
    <name evidence="12" type="ORF">KSU1_C1041</name>
</gene>
<dbReference type="eggNOG" id="COG1085">
    <property type="taxonomic scope" value="Bacteria"/>
</dbReference>
<dbReference type="GO" id="GO:0008270">
    <property type="term" value="F:zinc ion binding"/>
    <property type="evidence" value="ECO:0007669"/>
    <property type="project" value="InterPro"/>
</dbReference>
<evidence type="ECO:0000256" key="5">
    <source>
        <dbReference type="ARBA" id="ARBA00022833"/>
    </source>
</evidence>
<evidence type="ECO:0000256" key="4">
    <source>
        <dbReference type="ARBA" id="ARBA00022723"/>
    </source>
</evidence>
<dbReference type="GO" id="GO:0008108">
    <property type="term" value="F:UDP-glucose:hexose-1-phosphate uridylyltransferase activity"/>
    <property type="evidence" value="ECO:0007669"/>
    <property type="project" value="UniProtKB-UniRule"/>
</dbReference>
<protein>
    <recommendedName>
        <fullName evidence="7">Galactose-1-phosphate uridylyltransferase</fullName>
        <ecNumber evidence="7">2.7.7.12</ecNumber>
    </recommendedName>
</protein>
<dbReference type="InterPro" id="IPR036265">
    <property type="entry name" value="HIT-like_sf"/>
</dbReference>
<feature type="binding site" evidence="9">
    <location>
        <position position="49"/>
    </location>
    <ligand>
        <name>Zn(2+)</name>
        <dbReference type="ChEBI" id="CHEBI:29105"/>
    </ligand>
</feature>
<proteinExistence type="inferred from homology"/>
<keyword evidence="4 9" id="KW-0479">Metal-binding</keyword>
<name>I3ILP2_9BACT</name>
<keyword evidence="13" id="KW-1185">Reference proteome</keyword>
<dbReference type="OrthoDB" id="9769064at2"/>
<evidence type="ECO:0000256" key="3">
    <source>
        <dbReference type="ARBA" id="ARBA00022695"/>
    </source>
</evidence>
<dbReference type="STRING" id="247490.KSU1_C1041"/>
<keyword evidence="2 12" id="KW-0808">Transferase</keyword>
<sequence length="332" mass="39084">MNESEIRQNKITKQWVIYAPARRKRPKDFEKPEHEKVPVPLYDKECPFCPGNDHMITSIITEIKEGEDSWKIRVIPNKFPAVIPKNNIRRYNKGIYLAMGGYGHHEVVIETPYHNQEIAQMSLKEVELIIEVYHKRYRELIKEDGNMMVIIFRNHGLRAGTSLIHPHSQIISTGMVPGYIRWREEMALHYFDEWGRCVYCEVLAYEIKDKRRVIYENDLFVAFVPFAAEVPFEILIMPKMHKANFGDISDNEKSSFALALKNILERLRRKLNDPDYNYTINTSVRYRAEEPQLHWHLLIRPRLTTQAGFEIGSGIHINPSIPEEDARFLKHE</sequence>
<evidence type="ECO:0000256" key="7">
    <source>
        <dbReference type="NCBIfam" id="TIGR00209"/>
    </source>
</evidence>
<dbReference type="Pfam" id="PF02744">
    <property type="entry name" value="GalP_UDP_tr_C"/>
    <property type="match status" value="1"/>
</dbReference>
<comment type="cofactor">
    <cofactor evidence="9">
        <name>Zn(2+)</name>
        <dbReference type="ChEBI" id="CHEBI:29105"/>
    </cofactor>
    <text evidence="9">Binds 1 zinc ion per subunit.</text>
</comment>
<dbReference type="EMBL" id="BAFH01000003">
    <property type="protein sequence ID" value="GAB62637.1"/>
    <property type="molecule type" value="Genomic_DNA"/>
</dbReference>
<dbReference type="PANTHER" id="PTHR42763:SF2">
    <property type="entry name" value="ADP-GLUCOSE PHOSPHORYLASE"/>
    <property type="match status" value="1"/>
</dbReference>
<dbReference type="InterPro" id="IPR005849">
    <property type="entry name" value="GalP_Utransf_N"/>
</dbReference>
<dbReference type="EC" id="2.7.7.12" evidence="7"/>
<comment type="similarity">
    <text evidence="1">Belongs to the galactose-1-phosphate uridylyltransferase type 1 family.</text>
</comment>
<dbReference type="SUPFAM" id="SSF54197">
    <property type="entry name" value="HIT-like"/>
    <property type="match status" value="2"/>
</dbReference>
<evidence type="ECO:0000259" key="11">
    <source>
        <dbReference type="PROSITE" id="PS51084"/>
    </source>
</evidence>
<evidence type="ECO:0000256" key="1">
    <source>
        <dbReference type="ARBA" id="ARBA00010951"/>
    </source>
</evidence>
<dbReference type="InterPro" id="IPR001937">
    <property type="entry name" value="GalP_UDPtransf1"/>
</dbReference>
<feature type="active site" description="Tele-UMP-histidine intermediate" evidence="8">
    <location>
        <position position="167"/>
    </location>
</feature>
<dbReference type="NCBIfam" id="TIGR00209">
    <property type="entry name" value="galT_1"/>
    <property type="match status" value="1"/>
</dbReference>
<evidence type="ECO:0000256" key="10">
    <source>
        <dbReference type="PROSITE-ProRule" id="PRU00464"/>
    </source>
</evidence>
<dbReference type="Proteomes" id="UP000002985">
    <property type="component" value="Unassembled WGS sequence"/>
</dbReference>
<accession>I3ILP2</accession>
<dbReference type="AlphaFoldDB" id="I3ILP2"/>
<feature type="binding site" evidence="9">
    <location>
        <position position="165"/>
    </location>
    <ligand>
        <name>Zn(2+)</name>
        <dbReference type="ChEBI" id="CHEBI:29105"/>
    </ligand>
</feature>
<feature type="domain" description="HIT" evidence="11">
    <location>
        <begin position="198"/>
        <end position="309"/>
    </location>
</feature>
<dbReference type="InterPro" id="IPR011146">
    <property type="entry name" value="HIT-like"/>
</dbReference>
<organism evidence="12 13">
    <name type="scientific">Candidatus Jettenia caeni</name>
    <dbReference type="NCBI Taxonomy" id="247490"/>
    <lineage>
        <taxon>Bacteria</taxon>
        <taxon>Pseudomonadati</taxon>
        <taxon>Planctomycetota</taxon>
        <taxon>Candidatus Brocadiia</taxon>
        <taxon>Candidatus Brocadiales</taxon>
        <taxon>Candidatus Brocadiaceae</taxon>
        <taxon>Candidatus Jettenia</taxon>
    </lineage>
</organism>
<keyword evidence="6" id="KW-0119">Carbohydrate metabolism</keyword>
<comment type="caution">
    <text evidence="12">The sequence shown here is derived from an EMBL/GenBank/DDBJ whole genome shotgun (WGS) entry which is preliminary data.</text>
</comment>
<dbReference type="PANTHER" id="PTHR42763">
    <property type="entry name" value="ADP-GLUCOSE PHOSPHORYLASE"/>
    <property type="match status" value="1"/>
</dbReference>
<dbReference type="InterPro" id="IPR053177">
    <property type="entry name" value="ADP-glucose_phosphorylase"/>
</dbReference>
<dbReference type="Pfam" id="PF01087">
    <property type="entry name" value="GalP_UDP_transf"/>
    <property type="match status" value="1"/>
</dbReference>
<dbReference type="GO" id="GO:0006012">
    <property type="term" value="P:galactose metabolic process"/>
    <property type="evidence" value="ECO:0007669"/>
    <property type="project" value="UniProtKB-UniRule"/>
</dbReference>
<keyword evidence="5 9" id="KW-0862">Zinc</keyword>
<dbReference type="PROSITE" id="PS51084">
    <property type="entry name" value="HIT_2"/>
    <property type="match status" value="1"/>
</dbReference>
<evidence type="ECO:0000256" key="9">
    <source>
        <dbReference type="PIRSR" id="PIRSR000808-3"/>
    </source>
</evidence>
<evidence type="ECO:0000313" key="12">
    <source>
        <dbReference type="EMBL" id="GAB62637.1"/>
    </source>
</evidence>
<dbReference type="InterPro" id="IPR005850">
    <property type="entry name" value="GalP_Utransf_C"/>
</dbReference>
<evidence type="ECO:0000313" key="13">
    <source>
        <dbReference type="Proteomes" id="UP000002985"/>
    </source>
</evidence>
<keyword evidence="3 12" id="KW-0548">Nucleotidyltransferase</keyword>
<feature type="binding site" evidence="9">
    <location>
        <position position="114"/>
    </location>
    <ligand>
        <name>Zn(2+)</name>
        <dbReference type="ChEBI" id="CHEBI:29105"/>
    </ligand>
</feature>
<comment type="caution">
    <text evidence="10">Lacks conserved residue(s) required for the propagation of feature annotation.</text>
</comment>
<reference evidence="12 13" key="1">
    <citation type="journal article" date="2012" name="FEBS Lett.">
        <title>Anammox organism KSU-1 expresses a NirK-type copper-containing nitrite reductase instead of a NirS-type with cytochrome cd1.</title>
        <authorList>
            <person name="Hira D."/>
            <person name="Toh H."/>
            <person name="Migita C.T."/>
            <person name="Okubo H."/>
            <person name="Nishiyama T."/>
            <person name="Hattori M."/>
            <person name="Furukawa K."/>
            <person name="Fujii T."/>
        </authorList>
    </citation>
    <scope>NUCLEOTIDE SEQUENCE [LARGE SCALE GENOMIC DNA]</scope>
</reference>